<dbReference type="InterPro" id="IPR004193">
    <property type="entry name" value="Glyco_hydro_13_N"/>
</dbReference>
<protein>
    <recommendedName>
        <fullName evidence="4 10">1,4-alpha-glucan branching enzyme</fullName>
        <ecNumber evidence="4 10">2.4.1.18</ecNumber>
    </recommendedName>
</protein>
<gene>
    <name evidence="12" type="primary">glgB</name>
    <name evidence="12" type="ORF">ACFQ1X_14740</name>
</gene>
<dbReference type="SUPFAM" id="SSF81296">
    <property type="entry name" value="E set domains"/>
    <property type="match status" value="1"/>
</dbReference>
<evidence type="ECO:0000259" key="11">
    <source>
        <dbReference type="SMART" id="SM00642"/>
    </source>
</evidence>
<evidence type="ECO:0000313" key="13">
    <source>
        <dbReference type="Proteomes" id="UP001597109"/>
    </source>
</evidence>
<keyword evidence="13" id="KW-1185">Reference proteome</keyword>
<dbReference type="Gene3D" id="2.60.40.1180">
    <property type="entry name" value="Golgi alpha-mannosidase II"/>
    <property type="match status" value="1"/>
</dbReference>
<keyword evidence="7" id="KW-0808">Transferase</keyword>
<evidence type="ECO:0000256" key="1">
    <source>
        <dbReference type="ARBA" id="ARBA00000826"/>
    </source>
</evidence>
<dbReference type="Proteomes" id="UP001597109">
    <property type="component" value="Unassembled WGS sequence"/>
</dbReference>
<dbReference type="PIRSF" id="PIRSF000463">
    <property type="entry name" value="GlgB"/>
    <property type="match status" value="1"/>
</dbReference>
<keyword evidence="5" id="KW-0321">Glycogen metabolism</keyword>
<dbReference type="InterPro" id="IPR037439">
    <property type="entry name" value="Branching_enzy"/>
</dbReference>
<dbReference type="InterPro" id="IPR014756">
    <property type="entry name" value="Ig_E-set"/>
</dbReference>
<dbReference type="PANTHER" id="PTHR43651">
    <property type="entry name" value="1,4-ALPHA-GLUCAN-BRANCHING ENZYME"/>
    <property type="match status" value="1"/>
</dbReference>
<accession>A0ABW3LDJ1</accession>
<dbReference type="InterPro" id="IPR006047">
    <property type="entry name" value="GH13_cat_dom"/>
</dbReference>
<evidence type="ECO:0000256" key="4">
    <source>
        <dbReference type="ARBA" id="ARBA00012541"/>
    </source>
</evidence>
<comment type="caution">
    <text evidence="12">The sequence shown here is derived from an EMBL/GenBank/DDBJ whole genome shotgun (WGS) entry which is preliminary data.</text>
</comment>
<evidence type="ECO:0000256" key="6">
    <source>
        <dbReference type="ARBA" id="ARBA00022676"/>
    </source>
</evidence>
<keyword evidence="8" id="KW-0320">Glycogen biosynthesis</keyword>
<dbReference type="InterPro" id="IPR013780">
    <property type="entry name" value="Glyco_hydro_b"/>
</dbReference>
<dbReference type="Gene3D" id="2.60.40.10">
    <property type="entry name" value="Immunoglobulins"/>
    <property type="match status" value="1"/>
</dbReference>
<dbReference type="InterPro" id="IPR017853">
    <property type="entry name" value="GH"/>
</dbReference>
<reference evidence="13" key="1">
    <citation type="journal article" date="2019" name="Int. J. Syst. Evol. Microbiol.">
        <title>The Global Catalogue of Microorganisms (GCM) 10K type strain sequencing project: providing services to taxonomists for standard genome sequencing and annotation.</title>
        <authorList>
            <consortium name="The Broad Institute Genomics Platform"/>
            <consortium name="The Broad Institute Genome Sequencing Center for Infectious Disease"/>
            <person name="Wu L."/>
            <person name="Ma J."/>
        </authorList>
    </citation>
    <scope>NUCLEOTIDE SEQUENCE [LARGE SCALE GENOMIC DNA]</scope>
    <source>
        <strain evidence="13">CCUG 56756</strain>
    </source>
</reference>
<evidence type="ECO:0000256" key="5">
    <source>
        <dbReference type="ARBA" id="ARBA00022600"/>
    </source>
</evidence>
<evidence type="ECO:0000256" key="10">
    <source>
        <dbReference type="NCBIfam" id="TIGR01515"/>
    </source>
</evidence>
<dbReference type="Pfam" id="PF02922">
    <property type="entry name" value="CBM_48"/>
    <property type="match status" value="1"/>
</dbReference>
<evidence type="ECO:0000313" key="12">
    <source>
        <dbReference type="EMBL" id="MFD1032693.1"/>
    </source>
</evidence>
<dbReference type="RefSeq" id="WP_144839414.1">
    <property type="nucleotide sequence ID" value="NZ_JBHTKI010000023.1"/>
</dbReference>
<dbReference type="InterPro" id="IPR013783">
    <property type="entry name" value="Ig-like_fold"/>
</dbReference>
<dbReference type="Pfam" id="PF02806">
    <property type="entry name" value="Alpha-amylase_C"/>
    <property type="match status" value="1"/>
</dbReference>
<dbReference type="Pfam" id="PF00128">
    <property type="entry name" value="Alpha-amylase"/>
    <property type="match status" value="1"/>
</dbReference>
<name>A0ABW3LDJ1_9BACL</name>
<dbReference type="SUPFAM" id="SSF51445">
    <property type="entry name" value="(Trans)glycosidases"/>
    <property type="match status" value="1"/>
</dbReference>
<keyword evidence="9" id="KW-0119">Carbohydrate metabolism</keyword>
<comment type="pathway">
    <text evidence="2">Glycan biosynthesis; glycogen biosynthesis.</text>
</comment>
<organism evidence="12 13">
    <name type="scientific">Metaplanococcus flavidus</name>
    <dbReference type="NCBI Taxonomy" id="569883"/>
    <lineage>
        <taxon>Bacteria</taxon>
        <taxon>Bacillati</taxon>
        <taxon>Bacillota</taxon>
        <taxon>Bacilli</taxon>
        <taxon>Bacillales</taxon>
        <taxon>Caryophanaceae</taxon>
        <taxon>Metaplanococcus</taxon>
    </lineage>
</organism>
<proteinExistence type="inferred from homology"/>
<dbReference type="SUPFAM" id="SSF51011">
    <property type="entry name" value="Glycosyl hydrolase domain"/>
    <property type="match status" value="1"/>
</dbReference>
<dbReference type="SMART" id="SM00642">
    <property type="entry name" value="Aamy"/>
    <property type="match status" value="1"/>
</dbReference>
<dbReference type="NCBIfam" id="TIGR01515">
    <property type="entry name" value="branching_enzym"/>
    <property type="match status" value="1"/>
</dbReference>
<dbReference type="InterPro" id="IPR006407">
    <property type="entry name" value="GlgB"/>
</dbReference>
<dbReference type="PANTHER" id="PTHR43651:SF3">
    <property type="entry name" value="1,4-ALPHA-GLUCAN-BRANCHING ENZYME"/>
    <property type="match status" value="1"/>
</dbReference>
<evidence type="ECO:0000256" key="9">
    <source>
        <dbReference type="ARBA" id="ARBA00023277"/>
    </source>
</evidence>
<evidence type="ECO:0000256" key="3">
    <source>
        <dbReference type="ARBA" id="ARBA00009000"/>
    </source>
</evidence>
<dbReference type="EC" id="2.4.1.18" evidence="4 10"/>
<evidence type="ECO:0000256" key="2">
    <source>
        <dbReference type="ARBA" id="ARBA00004964"/>
    </source>
</evidence>
<dbReference type="CDD" id="cd11322">
    <property type="entry name" value="AmyAc_Glg_BE"/>
    <property type="match status" value="1"/>
</dbReference>
<dbReference type="EMBL" id="JBHTKI010000023">
    <property type="protein sequence ID" value="MFD1032693.1"/>
    <property type="molecule type" value="Genomic_DNA"/>
</dbReference>
<evidence type="ECO:0000256" key="8">
    <source>
        <dbReference type="ARBA" id="ARBA00023056"/>
    </source>
</evidence>
<comment type="similarity">
    <text evidence="3">Belongs to the glycosyl hydrolase 13 family. GlgB subfamily.</text>
</comment>
<dbReference type="Gene3D" id="3.20.20.80">
    <property type="entry name" value="Glycosidases"/>
    <property type="match status" value="1"/>
</dbReference>
<feature type="domain" description="Glycosyl hydrolase family 13 catalytic" evidence="11">
    <location>
        <begin position="166"/>
        <end position="495"/>
    </location>
</feature>
<sequence>MIIREEKLTSEKLEDFHAGLMTDAYLYFGAKVEAGGTSFTLWVPEVEGVKVVLFNPHTGEKKTYVMDRMLHDDTIWQTFVAEDFTGFSYIYEILLPNGELLEKSDPYARQGEMRPNTKSVIPEQSLHEWNESAMQLKEGIAENHFEKPMAIYELHIGTWKRNKQGAFMNYRELAHELVPYVKSMGFTHIEIMPITEHPLDESWGYQATGYFAPTIRYGTADDLKYFVSACTENGIGLFLDWIPGHFCSDAFALSLFNGKPLYEESRADRRVNPDWGTLNFDIRKGEVVSFLLSSARYWIEEFKFDGFRMDAVITQLFIPNDESLAFNDEGKNFLKTLVASLKKKFPAIILIAEDAWNHPKVTHEADEGGVGFDYKWNFGWMHDTLEYMKKPSLERPDNHSKMNFSLMYHYDERYILAFSHDEVVHGEKSLLNKLPGTLMEKFAQLRLLLGFWITHPGKKLLFMGQEFGHFDEWEFKPQLDWASLETEPHKRVALFMKDLLMLYKNELALHQLDEHPDGFSWLDADNHEQSVISFVRRGRNLQDECVILCNFSHNNYPDFRVGVPQAGEYREVFSSASSQYGGTEEIAAFPVPVENVEADGQEKSIVIPLKEYTMSIWKMSEKRSEVD</sequence>
<dbReference type="InterPro" id="IPR006048">
    <property type="entry name" value="A-amylase/branching_C"/>
</dbReference>
<comment type="catalytic activity">
    <reaction evidence="1">
        <text>Transfers a segment of a (1-&gt;4)-alpha-D-glucan chain to a primary hydroxy group in a similar glucan chain.</text>
        <dbReference type="EC" id="2.4.1.18"/>
    </reaction>
</comment>
<dbReference type="NCBIfam" id="NF008967">
    <property type="entry name" value="PRK12313.1"/>
    <property type="match status" value="1"/>
</dbReference>
<keyword evidence="6" id="KW-0328">Glycosyltransferase</keyword>
<evidence type="ECO:0000256" key="7">
    <source>
        <dbReference type="ARBA" id="ARBA00022679"/>
    </source>
</evidence>